<keyword evidence="6" id="KW-0511">Multifunctional enzyme</keyword>
<dbReference type="InterPro" id="IPR057326">
    <property type="entry name" value="KR_dom"/>
</dbReference>
<dbReference type="Pfam" id="PF14765">
    <property type="entry name" value="PS-DH"/>
    <property type="match status" value="1"/>
</dbReference>
<dbReference type="Gene3D" id="3.30.70.3290">
    <property type="match status" value="2"/>
</dbReference>
<dbReference type="InterPro" id="IPR049551">
    <property type="entry name" value="PKS_DH_C"/>
</dbReference>
<feature type="region of interest" description="N-terminal hotdog fold" evidence="8">
    <location>
        <begin position="875"/>
        <end position="1019"/>
    </location>
</feature>
<evidence type="ECO:0000259" key="12">
    <source>
        <dbReference type="PROSITE" id="PS52019"/>
    </source>
</evidence>
<dbReference type="SUPFAM" id="SSF52151">
    <property type="entry name" value="FabD/lysophospholipase-like"/>
    <property type="match status" value="1"/>
</dbReference>
<dbReference type="CDD" id="cd02440">
    <property type="entry name" value="AdoMet_MTases"/>
    <property type="match status" value="1"/>
</dbReference>
<dbReference type="InterPro" id="IPR011032">
    <property type="entry name" value="GroES-like_sf"/>
</dbReference>
<dbReference type="CDD" id="cd00833">
    <property type="entry name" value="PKS"/>
    <property type="match status" value="1"/>
</dbReference>
<dbReference type="InterPro" id="IPR049552">
    <property type="entry name" value="PKS_DH_N"/>
</dbReference>
<dbReference type="SUPFAM" id="SSF53335">
    <property type="entry name" value="S-adenosyl-L-methionine-dependent methyltransferases"/>
    <property type="match status" value="1"/>
</dbReference>
<dbReference type="PROSITE" id="PS50075">
    <property type="entry name" value="CARRIER"/>
    <property type="match status" value="1"/>
</dbReference>
<dbReference type="InterPro" id="IPR056501">
    <property type="entry name" value="NAD-bd_HRPKS_sdrA"/>
</dbReference>
<dbReference type="InterPro" id="IPR050091">
    <property type="entry name" value="PKS_NRPS_Biosynth_Enz"/>
</dbReference>
<evidence type="ECO:0000256" key="9">
    <source>
        <dbReference type="SAM" id="MobiDB-lite"/>
    </source>
</evidence>
<feature type="domain" description="Ketosynthase family 3 (KS3)" evidence="11">
    <location>
        <begin position="21"/>
        <end position="480"/>
    </location>
</feature>
<dbReference type="Gene3D" id="3.10.129.110">
    <property type="entry name" value="Polyketide synthase dehydratase"/>
    <property type="match status" value="1"/>
</dbReference>
<accession>A0ABY6U4V5</accession>
<dbReference type="InterPro" id="IPR001227">
    <property type="entry name" value="Ac_transferase_dom_sf"/>
</dbReference>
<feature type="active site" description="Proton donor; for dehydratase activity" evidence="8">
    <location>
        <position position="1097"/>
    </location>
</feature>
<dbReference type="PROSITE" id="PS52004">
    <property type="entry name" value="KS3_2"/>
    <property type="match status" value="1"/>
</dbReference>
<keyword evidence="2" id="KW-0597">Phosphoprotein</keyword>
<feature type="compositionally biased region" description="Low complexity" evidence="9">
    <location>
        <begin position="7"/>
        <end position="20"/>
    </location>
</feature>
<dbReference type="Gene3D" id="1.10.1200.10">
    <property type="entry name" value="ACP-like"/>
    <property type="match status" value="1"/>
</dbReference>
<evidence type="ECO:0000256" key="1">
    <source>
        <dbReference type="ARBA" id="ARBA00022450"/>
    </source>
</evidence>
<dbReference type="Pfam" id="PF08240">
    <property type="entry name" value="ADH_N"/>
    <property type="match status" value="1"/>
</dbReference>
<dbReference type="Gene3D" id="3.40.47.10">
    <property type="match status" value="1"/>
</dbReference>
<dbReference type="InterPro" id="IPR020807">
    <property type="entry name" value="PKS_DH"/>
</dbReference>
<dbReference type="Pfam" id="PF00698">
    <property type="entry name" value="Acyl_transf_1"/>
    <property type="match status" value="2"/>
</dbReference>
<dbReference type="InterPro" id="IPR014043">
    <property type="entry name" value="Acyl_transferase_dom"/>
</dbReference>
<evidence type="ECO:0000256" key="7">
    <source>
        <dbReference type="ARBA" id="ARBA00023315"/>
    </source>
</evidence>
<dbReference type="SUPFAM" id="SSF53901">
    <property type="entry name" value="Thiolase-like"/>
    <property type="match status" value="1"/>
</dbReference>
<name>A0ABY6U4V5_BIOOC</name>
<reference evidence="13 14" key="1">
    <citation type="submission" date="2019-06" db="EMBL/GenBank/DDBJ databases">
        <authorList>
            <person name="Broberg M."/>
        </authorList>
    </citation>
    <scope>NUCLEOTIDE SEQUENCE [LARGE SCALE GENOMIC DNA]</scope>
</reference>
<dbReference type="SUPFAM" id="SSF51735">
    <property type="entry name" value="NAD(P)-binding Rossmann-fold domains"/>
    <property type="match status" value="2"/>
</dbReference>
<gene>
    <name evidence="13" type="ORF">CLO192961_LOCUS172258</name>
</gene>
<dbReference type="InterPro" id="IPR029063">
    <property type="entry name" value="SAM-dependent_MTases_sf"/>
</dbReference>
<feature type="active site" description="Proton acceptor; for dehydratase activity" evidence="8">
    <location>
        <position position="907"/>
    </location>
</feature>
<feature type="region of interest" description="C-terminal hotdog fold" evidence="8">
    <location>
        <begin position="1037"/>
        <end position="1185"/>
    </location>
</feature>
<dbReference type="InterPro" id="IPR032821">
    <property type="entry name" value="PKS_assoc"/>
</dbReference>
<evidence type="ECO:0000256" key="5">
    <source>
        <dbReference type="ARBA" id="ARBA00023002"/>
    </source>
</evidence>
<dbReference type="InterPro" id="IPR013968">
    <property type="entry name" value="PKS_KR"/>
</dbReference>
<dbReference type="InterPro" id="IPR020843">
    <property type="entry name" value="ER"/>
</dbReference>
<keyword evidence="14" id="KW-1185">Reference proteome</keyword>
<feature type="domain" description="PKS/mFAS DH" evidence="12">
    <location>
        <begin position="875"/>
        <end position="1185"/>
    </location>
</feature>
<dbReference type="Pfam" id="PF16197">
    <property type="entry name" value="KAsynt_C_assoc"/>
    <property type="match status" value="1"/>
</dbReference>
<evidence type="ECO:0000256" key="8">
    <source>
        <dbReference type="PROSITE-ProRule" id="PRU01363"/>
    </source>
</evidence>
<evidence type="ECO:0000256" key="6">
    <source>
        <dbReference type="ARBA" id="ARBA00023268"/>
    </source>
</evidence>
<dbReference type="InterPro" id="IPR009081">
    <property type="entry name" value="PP-bd_ACP"/>
</dbReference>
<dbReference type="SMART" id="SM00827">
    <property type="entry name" value="PKS_AT"/>
    <property type="match status" value="1"/>
</dbReference>
<dbReference type="Gene3D" id="3.40.50.150">
    <property type="entry name" value="Vaccinia Virus protein VP39"/>
    <property type="match status" value="1"/>
</dbReference>
<dbReference type="Pfam" id="PF21089">
    <property type="entry name" value="PKS_DH_N"/>
    <property type="match status" value="1"/>
</dbReference>
<evidence type="ECO:0000259" key="10">
    <source>
        <dbReference type="PROSITE" id="PS50075"/>
    </source>
</evidence>
<evidence type="ECO:0008006" key="15">
    <source>
        <dbReference type="Google" id="ProtNLM"/>
    </source>
</evidence>
<keyword evidence="1" id="KW-0596">Phosphopantetheine</keyword>
<dbReference type="SMART" id="SM00822">
    <property type="entry name" value="PKS_KR"/>
    <property type="match status" value="1"/>
</dbReference>
<proteinExistence type="predicted"/>
<dbReference type="SUPFAM" id="SSF50129">
    <property type="entry name" value="GroES-like"/>
    <property type="match status" value="1"/>
</dbReference>
<dbReference type="PROSITE" id="PS52019">
    <property type="entry name" value="PKS_MFAS_DH"/>
    <property type="match status" value="1"/>
</dbReference>
<dbReference type="Pfam" id="PF23297">
    <property type="entry name" value="ACP_SdgA_C"/>
    <property type="match status" value="1"/>
</dbReference>
<dbReference type="PANTHER" id="PTHR43775:SF29">
    <property type="entry name" value="ASPERFURANONE POLYKETIDE SYNTHASE AFOG-RELATED"/>
    <property type="match status" value="1"/>
</dbReference>
<protein>
    <recommendedName>
        <fullName evidence="15">Carrier domain-containing protein</fullName>
    </recommendedName>
</protein>
<dbReference type="SUPFAM" id="SSF47336">
    <property type="entry name" value="ACP-like"/>
    <property type="match status" value="1"/>
</dbReference>
<dbReference type="Gene3D" id="3.40.366.10">
    <property type="entry name" value="Malonyl-Coenzyme A Acyl Carrier Protein, domain 2"/>
    <property type="match status" value="2"/>
</dbReference>
<evidence type="ECO:0000313" key="13">
    <source>
        <dbReference type="EMBL" id="VUC25637.1"/>
    </source>
</evidence>
<keyword evidence="4" id="KW-0521">NADP</keyword>
<dbReference type="SMART" id="SM00825">
    <property type="entry name" value="PKS_KS"/>
    <property type="match status" value="1"/>
</dbReference>
<dbReference type="InterPro" id="IPR016035">
    <property type="entry name" value="Acyl_Trfase/lysoPLipase"/>
</dbReference>
<dbReference type="Pfam" id="PF02801">
    <property type="entry name" value="Ketoacyl-synt_C"/>
    <property type="match status" value="1"/>
</dbReference>
<evidence type="ECO:0000256" key="4">
    <source>
        <dbReference type="ARBA" id="ARBA00022857"/>
    </source>
</evidence>
<dbReference type="Pfam" id="PF08659">
    <property type="entry name" value="KR"/>
    <property type="match status" value="1"/>
</dbReference>
<keyword evidence="3" id="KW-0808">Transferase</keyword>
<dbReference type="Pfam" id="PF00109">
    <property type="entry name" value="ketoacyl-synt"/>
    <property type="match status" value="1"/>
</dbReference>
<dbReference type="SMART" id="SM00829">
    <property type="entry name" value="PKS_ER"/>
    <property type="match status" value="1"/>
</dbReference>
<dbReference type="Gene3D" id="3.40.50.720">
    <property type="entry name" value="NAD(P)-binding Rossmann-like Domain"/>
    <property type="match status" value="1"/>
</dbReference>
<dbReference type="PANTHER" id="PTHR43775">
    <property type="entry name" value="FATTY ACID SYNTHASE"/>
    <property type="match status" value="1"/>
</dbReference>
<dbReference type="InterPro" id="IPR036291">
    <property type="entry name" value="NAD(P)-bd_dom_sf"/>
</dbReference>
<dbReference type="InterPro" id="IPR042104">
    <property type="entry name" value="PKS_dehydratase_sf"/>
</dbReference>
<dbReference type="InterPro" id="IPR016039">
    <property type="entry name" value="Thiolase-like"/>
</dbReference>
<feature type="region of interest" description="Disordered" evidence="9">
    <location>
        <begin position="1"/>
        <end position="20"/>
    </location>
</feature>
<comment type="caution">
    <text evidence="13">The sequence shown here is derived from an EMBL/GenBank/DDBJ whole genome shotgun (WGS) entry which is preliminary data.</text>
</comment>
<evidence type="ECO:0000259" key="11">
    <source>
        <dbReference type="PROSITE" id="PS52004"/>
    </source>
</evidence>
<dbReference type="InterPro" id="IPR014031">
    <property type="entry name" value="Ketoacyl_synth_C"/>
</dbReference>
<dbReference type="Pfam" id="PF23114">
    <property type="entry name" value="NAD-bd_HRPKS_sdrA"/>
    <property type="match status" value="1"/>
</dbReference>
<dbReference type="InterPro" id="IPR049900">
    <property type="entry name" value="PKS_mFAS_DH"/>
</dbReference>
<sequence>MATHGENGSNGSSATGATSSPSPIAIVGLSCKFGGDASTPHKLWEMVTEGRNCWSPIPESRFDAASYYNPDKERRGRLILNTRSTDKIQTHAQGAHFLAEDIGNFDAAFFNLSTEIASGSFCRINLAKMMRQCTDPQVRLVLEGVYEAVENAGIPMDKLSGTNTSVFSGVYARDYNDLIMRDPEAAPSFLTIGTGAALMSNRVSHFYDFRGASLSADTGCSSGLVVLHQAVSSLRNKESETAIVAASAILLNPDMFVALSSQRMIGSDGRVYAWDDRAQGYARGEVSGFPEGVATLVLKPLDAALRDGDNIRAVIRETALNQDGRTTTLTSPSGEAQEALIKECYARAGLNIADTPYVEAHMTGTLAGDKTEAEALSRTFGKQRREQGLGPIIVGGVKTNIGHTEPVSGLAAIVKSVFMLENQIIPPNVNYKNGNPEIPLHDWNLKVPLETVDWPEGAVKRISVNNFGYGGTNAHVILDQAPVSGKKLARIDRASAQEPAAHDSHLFVVSAKDPVAATGMANKLAEFIRETTEKGSNILPADLAYTLSERRALLPYVIALSAPTLGDLAEQLASPATKPMQVSQKPTIGFVFNGQGAQWHAMGRELIATYQVFRDSIEMADKELNSFGASWSLIGILTKGRVIVACVNSPESVTLSGDMAGIEEVELRLKGEGVFARKLKVPMAYHSHHMQRMAQAYQDSLDELLGSSEARTWNDEILFYSPVTGGLLTSPKSLEGSHWVKNLVSPVLFSQSFDAMCFGGSQKANLDIILEVGAHGTLAGPIRQIVKNRTPTPAPLPYVSCLKRGTDAVHTMQEVASFLVSRGAPLKISAVNAIRNGVEAQFIPELPTYAWNHTRRYWIESRLNREFRFPGGKPHELLGLRAAGSNGLTPTFRQFLRLGDLPWLQDHQLEGSASEYLNPSTNFLPGAGYVTLAIEAVRRVTDLSEESITGYHLRDVDIANALNIPEDSTGLEIQLCLRPCDEKYLDHKNWWEFELCSCGEGGNWTKHGRGFVLAEIKKTTTPLAVPDKSTFLNTEVASNLDPEEVFASLRQMNFYHGPQFQNLLDIQRAEDKSITNIRLAPFITEEDDYVMHPTTLDSVVVASYNVMDPKETPNSTIVPRGIRSMYMSKNTARFGTQTFQAFTQLLKQNKRGFETSVIIRANDSAEACIVIDGLQYQAIPRASDDQDGSKDPVMVFQNEYELDITRTIPELVKESMKIALGEEDIAFEKKLDKAAYFIISEALAQLNTAEADEWDLHHRQFFDWMKATVAAADSNQLAPGSRAWSKTSQGLRRRLLDEVTVSGALGALLTTVGTKLASIIMGQDSLASSIGAGSVAQRYHHLSAAAKRTHAQLHKSIQLYAAKNPGSKVLEIGGGRGSLSKVILSAAQNERLPGVSLFSHYDFTDLSSDEFDAAQKELARWESILTFKAFDARLGLAEQSFEKASYDLIVSSLAPEAVDCLPVILSTIKTLLKPNGQLILVVPTKSRLIAQVILGSLPTSWPENNESGKPSIVFSNSEWEESLEAAGFSKPQIKIDDCEDASYQSSNLIMATATSTPSFPSQISIVHAGNTPPEAWSADLQQNIQELTGVSPAIESLSDVDVQGKVCIVTAELAESLIDNWSTEVFEKVRNMMLNARGVMWLTAGGIAEGQAPHLAQIQGVLRTLKQEDASIRRVHLDFNSEQDNYTSDKVQFITQVFQQSFDFNIEDATVETEYAIKDGYLRVPRIYHDLPRDKETARVETDPEPVLKPWKQEGVDLFWERGTSGLLSQTYFVDKAPEPEVPEGEVEIEIKAFGLNFRDVLLALGQLDDTHTFHESCGVVTRLGPNTEESGLKVGDRVCQVAPGFGTKVTTKWTSCARIPDLMSFEEGAAIVVSYVTGYLGLVNIARLEKGETILIHAATGAAGQAALMLAQHIGAEVFVTCSSKVKREFLQNHYSIPADHIFNSRDASFGPDVLAATGGKGVDVIYNSLAGNLLKTSWECLGRFGRFVEIGKMDLQGNRNLEMSPFLRMASFTGLDVIQIIDHKPRSFHHALTTCLKMYEDGQVKGVAPITTYPISEMEAAMRLMQSGGHMGKIVLVPGDQDLVKVVSRPRPVQLDGNSTYLVAGNIAGIGSSIVDWMVERGAKSIVIVSRSVEGHSAVPALVQSAADKGCKLVARNCDISSEESVIQLADYCAQNLPPVRGVIVAAMVLDDTVFETLKFEQWRRGILPKVAGSWNLHKHFEDLSFFTMFSSIVGVVGHASQAAYAAGNAFQDALAKHRVSLGLPAASLDLGAVLSVGYAAEAGDSVMNNVTKLGTTAIEMDHVMRIVENSIRESSTSGTPARSQYITSISPYDTIPEAAVVKTDRRFGTLRFITNEAGTVDVAVNASTALKKALASGKLSKADAAPLITTALMDKLADLFSLDVEGMDASLPMSKYGLDSLVAVELRNWLSGTVKAKVTIFEILQSPSFTEFGALVASKSELLKSSE</sequence>
<dbReference type="InterPro" id="IPR036736">
    <property type="entry name" value="ACP-like_sf"/>
</dbReference>
<dbReference type="CDD" id="cd05195">
    <property type="entry name" value="enoyl_red"/>
    <property type="match status" value="1"/>
</dbReference>
<dbReference type="PROSITE" id="PS00012">
    <property type="entry name" value="PHOSPHOPANTETHEINE"/>
    <property type="match status" value="1"/>
</dbReference>
<dbReference type="InterPro" id="IPR020841">
    <property type="entry name" value="PKS_Beta-ketoAc_synthase_dom"/>
</dbReference>
<dbReference type="InterPro" id="IPR014030">
    <property type="entry name" value="Ketoacyl_synth_N"/>
</dbReference>
<dbReference type="Proteomes" id="UP000766486">
    <property type="component" value="Unassembled WGS sequence"/>
</dbReference>
<evidence type="ECO:0000313" key="14">
    <source>
        <dbReference type="Proteomes" id="UP000766486"/>
    </source>
</evidence>
<dbReference type="Pfam" id="PF13489">
    <property type="entry name" value="Methyltransf_23"/>
    <property type="match status" value="1"/>
</dbReference>
<keyword evidence="7" id="KW-0012">Acyltransferase</keyword>
<evidence type="ECO:0000256" key="2">
    <source>
        <dbReference type="ARBA" id="ARBA00022553"/>
    </source>
</evidence>
<dbReference type="SMART" id="SM00826">
    <property type="entry name" value="PKS_DH"/>
    <property type="match status" value="1"/>
</dbReference>
<keyword evidence="5" id="KW-0560">Oxidoreductase</keyword>
<organism evidence="13 14">
    <name type="scientific">Bionectria ochroleuca</name>
    <name type="common">Gliocladium roseum</name>
    <dbReference type="NCBI Taxonomy" id="29856"/>
    <lineage>
        <taxon>Eukaryota</taxon>
        <taxon>Fungi</taxon>
        <taxon>Dikarya</taxon>
        <taxon>Ascomycota</taxon>
        <taxon>Pezizomycotina</taxon>
        <taxon>Sordariomycetes</taxon>
        <taxon>Hypocreomycetidae</taxon>
        <taxon>Hypocreales</taxon>
        <taxon>Bionectriaceae</taxon>
        <taxon>Clonostachys</taxon>
    </lineage>
</organism>
<dbReference type="Pfam" id="PF13602">
    <property type="entry name" value="ADH_zinc_N_2"/>
    <property type="match status" value="1"/>
</dbReference>
<dbReference type="Gene3D" id="3.90.180.10">
    <property type="entry name" value="Medium-chain alcohol dehydrogenases, catalytic domain"/>
    <property type="match status" value="1"/>
</dbReference>
<dbReference type="EMBL" id="CABFNS010000737">
    <property type="protein sequence ID" value="VUC25637.1"/>
    <property type="molecule type" value="Genomic_DNA"/>
</dbReference>
<dbReference type="InterPro" id="IPR020806">
    <property type="entry name" value="PKS_PP-bd"/>
</dbReference>
<dbReference type="InterPro" id="IPR013154">
    <property type="entry name" value="ADH-like_N"/>
</dbReference>
<feature type="domain" description="Carrier" evidence="10">
    <location>
        <begin position="2386"/>
        <end position="2463"/>
    </location>
</feature>
<evidence type="ECO:0000256" key="3">
    <source>
        <dbReference type="ARBA" id="ARBA00022679"/>
    </source>
</evidence>
<dbReference type="InterPro" id="IPR006162">
    <property type="entry name" value="Ppantetheine_attach_site"/>
</dbReference>
<dbReference type="SMART" id="SM00823">
    <property type="entry name" value="PKS_PP"/>
    <property type="match status" value="1"/>
</dbReference>